<evidence type="ECO:0000256" key="7">
    <source>
        <dbReference type="ARBA" id="ARBA00040302"/>
    </source>
</evidence>
<evidence type="ECO:0000313" key="11">
    <source>
        <dbReference type="WBParaSite" id="PSAMB.scaffold3811size16810.g22606.t1"/>
    </source>
</evidence>
<dbReference type="Proteomes" id="UP000887566">
    <property type="component" value="Unplaced"/>
</dbReference>
<feature type="transmembrane region" description="Helical" evidence="9">
    <location>
        <begin position="337"/>
        <end position="354"/>
    </location>
</feature>
<comment type="similarity">
    <text evidence="2">Belongs to the unc-93 family.</text>
</comment>
<dbReference type="SUPFAM" id="SSF103473">
    <property type="entry name" value="MFS general substrate transporter"/>
    <property type="match status" value="1"/>
</dbReference>
<evidence type="ECO:0000256" key="6">
    <source>
        <dbReference type="ARBA" id="ARBA00023180"/>
    </source>
</evidence>
<feature type="transmembrane region" description="Helical" evidence="9">
    <location>
        <begin position="301"/>
        <end position="325"/>
    </location>
</feature>
<dbReference type="AlphaFoldDB" id="A0A914WDJ2"/>
<keyword evidence="3 9" id="KW-0812">Transmembrane</keyword>
<evidence type="ECO:0000256" key="1">
    <source>
        <dbReference type="ARBA" id="ARBA00004141"/>
    </source>
</evidence>
<dbReference type="InterPro" id="IPR036259">
    <property type="entry name" value="MFS_trans_sf"/>
</dbReference>
<feature type="transmembrane region" description="Helical" evidence="9">
    <location>
        <begin position="47"/>
        <end position="70"/>
    </location>
</feature>
<evidence type="ECO:0000256" key="3">
    <source>
        <dbReference type="ARBA" id="ARBA00022692"/>
    </source>
</evidence>
<evidence type="ECO:0000256" key="9">
    <source>
        <dbReference type="SAM" id="Phobius"/>
    </source>
</evidence>
<feature type="transmembrane region" description="Helical" evidence="9">
    <location>
        <begin position="102"/>
        <end position="125"/>
    </location>
</feature>
<keyword evidence="5 9" id="KW-0472">Membrane</keyword>
<feature type="transmembrane region" description="Helical" evidence="9">
    <location>
        <begin position="360"/>
        <end position="381"/>
    </location>
</feature>
<organism evidence="10 11">
    <name type="scientific">Plectus sambesii</name>
    <dbReference type="NCBI Taxonomy" id="2011161"/>
    <lineage>
        <taxon>Eukaryota</taxon>
        <taxon>Metazoa</taxon>
        <taxon>Ecdysozoa</taxon>
        <taxon>Nematoda</taxon>
        <taxon>Chromadorea</taxon>
        <taxon>Plectida</taxon>
        <taxon>Plectina</taxon>
        <taxon>Plectoidea</taxon>
        <taxon>Plectidae</taxon>
        <taxon>Plectus</taxon>
    </lineage>
</organism>
<evidence type="ECO:0000313" key="10">
    <source>
        <dbReference type="Proteomes" id="UP000887566"/>
    </source>
</evidence>
<evidence type="ECO:0000256" key="2">
    <source>
        <dbReference type="ARBA" id="ARBA00009172"/>
    </source>
</evidence>
<comment type="subcellular location">
    <subcellularLocation>
        <location evidence="1">Membrane</location>
        <topology evidence="1">Multi-pass membrane protein</topology>
    </subcellularLocation>
</comment>
<evidence type="ECO:0000256" key="4">
    <source>
        <dbReference type="ARBA" id="ARBA00022989"/>
    </source>
</evidence>
<evidence type="ECO:0000256" key="8">
    <source>
        <dbReference type="ARBA" id="ARBA00041910"/>
    </source>
</evidence>
<dbReference type="Pfam" id="PF05978">
    <property type="entry name" value="UNC-93"/>
    <property type="match status" value="2"/>
</dbReference>
<feature type="transmembrane region" description="Helical" evidence="9">
    <location>
        <begin position="172"/>
        <end position="191"/>
    </location>
</feature>
<dbReference type="InterPro" id="IPR051617">
    <property type="entry name" value="UNC-93-like_regulator"/>
</dbReference>
<dbReference type="GO" id="GO:0016020">
    <property type="term" value="C:membrane"/>
    <property type="evidence" value="ECO:0007669"/>
    <property type="project" value="UniProtKB-SubCell"/>
</dbReference>
<feature type="transmembrane region" description="Helical" evidence="9">
    <location>
        <begin position="137"/>
        <end position="160"/>
    </location>
</feature>
<keyword evidence="6" id="KW-0325">Glycoprotein</keyword>
<feature type="transmembrane region" description="Helical" evidence="9">
    <location>
        <begin position="262"/>
        <end position="281"/>
    </location>
</feature>
<proteinExistence type="inferred from homology"/>
<dbReference type="PANTHER" id="PTHR23294">
    <property type="entry name" value="ET TRANSLATION PRODUCT-RELATED"/>
    <property type="match status" value="1"/>
</dbReference>
<dbReference type="PANTHER" id="PTHR23294:SF0">
    <property type="entry name" value="UNC93-LIKE PROTEIN MFSD11"/>
    <property type="match status" value="1"/>
</dbReference>
<accession>A0A914WDJ2</accession>
<keyword evidence="10" id="KW-1185">Reference proteome</keyword>
<reference evidence="11" key="1">
    <citation type="submission" date="2022-11" db="UniProtKB">
        <authorList>
            <consortium name="WormBaseParasite"/>
        </authorList>
    </citation>
    <scope>IDENTIFICATION</scope>
</reference>
<sequence length="407" mass="43847">MDRNKVNVLQLGVGFLLLFTGFSTHGFIGETILYSVSTTSGAIDAHAGYYSLAIVYAAFTLSNFLAPAVIAIIGPKWSMTLGSATYTAFLLSFLYLNPLLLYATSALLGFGSALLWTGQGSYLTLCSDARTAKTNSGIVWALDQSSLINSGIFLLFIFNFSKGQVSESTIRTTYATLAGLSLIGVITFACLRAPTSAALQSIESGTALKTRSSIQQPPTTDHIQQTLKKPAHFAAIDNELNLGGASFGIFGEKLSKYGRTPIIVFGCLVHLICFSLTFFILPPDAPKFSTTNVSLIEPSLLLAMICAALLGIGDSCWNTQIFSLLATAFKQNNSQAFAIFKFFSSLMSCASFYYGSHLELHWQLLVLAAFATIATVCFGFVERRTNEQEQSVSPVKHTAASKDAARF</sequence>
<dbReference type="InterPro" id="IPR010291">
    <property type="entry name" value="Ion_channel_UNC-93"/>
</dbReference>
<keyword evidence="4 9" id="KW-1133">Transmembrane helix</keyword>
<name>A0A914WDJ2_9BILA</name>
<protein>
    <recommendedName>
        <fullName evidence="7">UNC93-like protein MFSD11</fullName>
    </recommendedName>
    <alternativeName>
        <fullName evidence="8">Major facilitator superfamily domain-containing protein 11</fullName>
    </alternativeName>
</protein>
<evidence type="ECO:0000256" key="5">
    <source>
        <dbReference type="ARBA" id="ARBA00023136"/>
    </source>
</evidence>
<dbReference type="Gene3D" id="1.20.1250.20">
    <property type="entry name" value="MFS general substrate transporter like domains"/>
    <property type="match status" value="2"/>
</dbReference>
<dbReference type="WBParaSite" id="PSAMB.scaffold3811size16810.g22606.t1">
    <property type="protein sequence ID" value="PSAMB.scaffold3811size16810.g22606.t1"/>
    <property type="gene ID" value="PSAMB.scaffold3811size16810.g22606"/>
</dbReference>